<comment type="caution">
    <text evidence="1">The sequence shown here is derived from an EMBL/GenBank/DDBJ whole genome shotgun (WGS) entry which is preliminary data.</text>
</comment>
<dbReference type="AlphaFoldDB" id="A0A9W7DU52"/>
<protein>
    <submittedName>
        <fullName evidence="1">Uncharacterized protein</fullName>
    </submittedName>
</protein>
<name>A0A9W7DU52_9STRA</name>
<accession>A0A9W7DU52</accession>
<evidence type="ECO:0000313" key="2">
    <source>
        <dbReference type="Proteomes" id="UP001165082"/>
    </source>
</evidence>
<keyword evidence="2" id="KW-1185">Reference proteome</keyword>
<proteinExistence type="predicted"/>
<organism evidence="1 2">
    <name type="scientific">Triparma retinervis</name>
    <dbReference type="NCBI Taxonomy" id="2557542"/>
    <lineage>
        <taxon>Eukaryota</taxon>
        <taxon>Sar</taxon>
        <taxon>Stramenopiles</taxon>
        <taxon>Ochrophyta</taxon>
        <taxon>Bolidophyceae</taxon>
        <taxon>Parmales</taxon>
        <taxon>Triparmaceae</taxon>
        <taxon>Triparma</taxon>
    </lineage>
</organism>
<dbReference type="EMBL" id="BRXZ01001958">
    <property type="protein sequence ID" value="GMH50818.1"/>
    <property type="molecule type" value="Genomic_DNA"/>
</dbReference>
<reference evidence="1" key="1">
    <citation type="submission" date="2022-07" db="EMBL/GenBank/DDBJ databases">
        <title>Genome analysis of Parmales, a sister group of diatoms, reveals the evolutionary specialization of diatoms from phago-mixotrophs to photoautotrophs.</title>
        <authorList>
            <person name="Ban H."/>
            <person name="Sato S."/>
            <person name="Yoshikawa S."/>
            <person name="Kazumasa Y."/>
            <person name="Nakamura Y."/>
            <person name="Ichinomiya M."/>
            <person name="Saitoh K."/>
            <person name="Sato N."/>
            <person name="Blanc-Mathieu R."/>
            <person name="Endo H."/>
            <person name="Kuwata A."/>
            <person name="Ogata H."/>
        </authorList>
    </citation>
    <scope>NUCLEOTIDE SEQUENCE</scope>
</reference>
<dbReference type="Proteomes" id="UP001165082">
    <property type="component" value="Unassembled WGS sequence"/>
</dbReference>
<gene>
    <name evidence="1" type="ORF">TrRE_jg5749</name>
</gene>
<dbReference type="OrthoDB" id="10424637at2759"/>
<evidence type="ECO:0000313" key="1">
    <source>
        <dbReference type="EMBL" id="GMH50818.1"/>
    </source>
</evidence>
<sequence length="416" mass="45108">MAKNKLAARLAARKGARAAIPGTRVEANHMAALAAESTRLLKAGDYRKVLGVLGMAFKIIEKKYYTKETEDGGAPEFGEDRAHVQKIHDNFNLYTAWRKAEDEKNEKEYIKRYEGDCDCNVVEVAETAPEFVRAFVPLIGNLGGLDEWKENLPRIGTSRRAALDEIYSKTAPPPPSFNVHFLNCFFSTLTPFVDAFLSHFPLCYSVHVTYTGFQSTPGEVKEKRSMFKTRVVHNERGLLSGRKGFMSLYHGSFRGYCKDCLGEVGEVGEDGEDGEDGGVEEGVGDEVIGASPHVSFFAGSLSSDVEVLSDALKCFAVSCYTVVYGVLGGGTREAMEVDFNALLSMGYGGDKGVDGVRLITEIRVGGAYCYYVVAGKGGGAEVEGIGVEDVRREGGAGKIPKVIQDVLDGGGKAYYV</sequence>